<dbReference type="GO" id="GO:0003676">
    <property type="term" value="F:nucleic acid binding"/>
    <property type="evidence" value="ECO:0007669"/>
    <property type="project" value="InterPro"/>
</dbReference>
<evidence type="ECO:0008006" key="3">
    <source>
        <dbReference type="Google" id="ProtNLM"/>
    </source>
</evidence>
<organism evidence="1 2">
    <name type="scientific">Punica granatum</name>
    <name type="common">Pomegranate</name>
    <dbReference type="NCBI Taxonomy" id="22663"/>
    <lineage>
        <taxon>Eukaryota</taxon>
        <taxon>Viridiplantae</taxon>
        <taxon>Streptophyta</taxon>
        <taxon>Embryophyta</taxon>
        <taxon>Tracheophyta</taxon>
        <taxon>Spermatophyta</taxon>
        <taxon>Magnoliopsida</taxon>
        <taxon>eudicotyledons</taxon>
        <taxon>Gunneridae</taxon>
        <taxon>Pentapetalae</taxon>
        <taxon>rosids</taxon>
        <taxon>malvids</taxon>
        <taxon>Myrtales</taxon>
        <taxon>Lythraceae</taxon>
        <taxon>Punica</taxon>
    </lineage>
</organism>
<evidence type="ECO:0000313" key="1">
    <source>
        <dbReference type="EMBL" id="PKI78862.1"/>
    </source>
</evidence>
<dbReference type="InterPro" id="IPR036397">
    <property type="entry name" value="RNaseH_sf"/>
</dbReference>
<proteinExistence type="predicted"/>
<evidence type="ECO:0000313" key="2">
    <source>
        <dbReference type="Proteomes" id="UP000233551"/>
    </source>
</evidence>
<comment type="caution">
    <text evidence="1">The sequence shown here is derived from an EMBL/GenBank/DDBJ whole genome shotgun (WGS) entry which is preliminary data.</text>
</comment>
<dbReference type="EMBL" id="PGOL01000032">
    <property type="protein sequence ID" value="PKI78862.1"/>
    <property type="molecule type" value="Genomic_DNA"/>
</dbReference>
<dbReference type="SUPFAM" id="SSF53098">
    <property type="entry name" value="Ribonuclease H-like"/>
    <property type="match status" value="1"/>
</dbReference>
<name>A0A2I0LDW1_PUNGR</name>
<sequence>MNGAVEATNKNIKKIIEKMTVNYKDWHEMLPFALLAYQTSIRSSTGATPYSLVYGMEAVLPIEVEIPSMRPTLCHGQCYQQRMARAFNKKVRPREISPGKLVLRKVLHIAPDSRGKFAYKYDGPFIVKEVFDGGAIILNDMDGNENALPVNADALKKYYL</sequence>
<dbReference type="Proteomes" id="UP000233551">
    <property type="component" value="Unassembled WGS sequence"/>
</dbReference>
<accession>A0A2I0LDW1</accession>
<dbReference type="PANTHER" id="PTHR48475:SF1">
    <property type="entry name" value="RNASE H TYPE-1 DOMAIN-CONTAINING PROTEIN"/>
    <property type="match status" value="1"/>
</dbReference>
<protein>
    <recommendedName>
        <fullName evidence="3">Integrase catalytic domain-containing protein</fullName>
    </recommendedName>
</protein>
<dbReference type="InterPro" id="IPR012337">
    <property type="entry name" value="RNaseH-like_sf"/>
</dbReference>
<gene>
    <name evidence="1" type="ORF">CRG98_000723</name>
</gene>
<dbReference type="AlphaFoldDB" id="A0A2I0LDW1"/>
<dbReference type="PANTHER" id="PTHR48475">
    <property type="entry name" value="RIBONUCLEASE H"/>
    <property type="match status" value="1"/>
</dbReference>
<keyword evidence="2" id="KW-1185">Reference proteome</keyword>
<reference evidence="1 2" key="1">
    <citation type="submission" date="2017-11" db="EMBL/GenBank/DDBJ databases">
        <title>De-novo sequencing of pomegranate (Punica granatum L.) genome.</title>
        <authorList>
            <person name="Akparov Z."/>
            <person name="Amiraslanov A."/>
            <person name="Hajiyeva S."/>
            <person name="Abbasov M."/>
            <person name="Kaur K."/>
            <person name="Hamwieh A."/>
            <person name="Solovyev V."/>
            <person name="Salamov A."/>
            <person name="Braich B."/>
            <person name="Kosarev P."/>
            <person name="Mahmoud A."/>
            <person name="Hajiyev E."/>
            <person name="Babayeva S."/>
            <person name="Izzatullayeva V."/>
            <person name="Mammadov A."/>
            <person name="Mammadov A."/>
            <person name="Sharifova S."/>
            <person name="Ojaghi J."/>
            <person name="Eynullazada K."/>
            <person name="Bayramov B."/>
            <person name="Abdulazimova A."/>
            <person name="Shahmuradov I."/>
        </authorList>
    </citation>
    <scope>NUCLEOTIDE SEQUENCE [LARGE SCALE GENOMIC DNA]</scope>
    <source>
        <strain evidence="2">cv. AG2017</strain>
        <tissue evidence="1">Leaf</tissue>
    </source>
</reference>
<dbReference type="Gene3D" id="3.30.420.10">
    <property type="entry name" value="Ribonuclease H-like superfamily/Ribonuclease H"/>
    <property type="match status" value="1"/>
</dbReference>
<dbReference type="STRING" id="22663.A0A2I0LDW1"/>